<evidence type="ECO:0000256" key="1">
    <source>
        <dbReference type="SAM" id="MobiDB-lite"/>
    </source>
</evidence>
<dbReference type="Gramene" id="MELO3C031183.2.1">
    <property type="protein sequence ID" value="MELO3C031183.2.1"/>
    <property type="gene ID" value="MELO3C031183.2"/>
</dbReference>
<evidence type="ECO:0000313" key="2">
    <source>
        <dbReference type="EnsemblPlants" id="MELO3C031183.2.1"/>
    </source>
</evidence>
<protein>
    <submittedName>
        <fullName evidence="2">Uncharacterized protein</fullName>
    </submittedName>
</protein>
<dbReference type="EnsemblPlants" id="MELO3C031183.2.1">
    <property type="protein sequence ID" value="MELO3C031183.2.1"/>
    <property type="gene ID" value="MELO3C031183.2"/>
</dbReference>
<accession>A0A9I9EAR2</accession>
<organism evidence="2">
    <name type="scientific">Cucumis melo</name>
    <name type="common">Muskmelon</name>
    <dbReference type="NCBI Taxonomy" id="3656"/>
    <lineage>
        <taxon>Eukaryota</taxon>
        <taxon>Viridiplantae</taxon>
        <taxon>Streptophyta</taxon>
        <taxon>Embryophyta</taxon>
        <taxon>Tracheophyta</taxon>
        <taxon>Spermatophyta</taxon>
        <taxon>Magnoliopsida</taxon>
        <taxon>eudicotyledons</taxon>
        <taxon>Gunneridae</taxon>
        <taxon>Pentapetalae</taxon>
        <taxon>rosids</taxon>
        <taxon>fabids</taxon>
        <taxon>Cucurbitales</taxon>
        <taxon>Cucurbitaceae</taxon>
        <taxon>Benincaseae</taxon>
        <taxon>Cucumis</taxon>
    </lineage>
</organism>
<reference evidence="2" key="1">
    <citation type="submission" date="2023-03" db="UniProtKB">
        <authorList>
            <consortium name="EnsemblPlants"/>
        </authorList>
    </citation>
    <scope>IDENTIFICATION</scope>
</reference>
<sequence length="133" mass="15026">LTFLLQNHSLSFFAHTPLSFFKIPSLTNDKRHTMKTPTLTPFFLSPRHFFLVTETYGEKTHSVARNQGQGRFHGYGGSFEKKRMKINETGVLPTSKNVDENEKYVGKGYPDVSNGVGKNVERKASGEDFPKPC</sequence>
<feature type="compositionally biased region" description="Basic and acidic residues" evidence="1">
    <location>
        <begin position="119"/>
        <end position="133"/>
    </location>
</feature>
<feature type="region of interest" description="Disordered" evidence="1">
    <location>
        <begin position="90"/>
        <end position="133"/>
    </location>
</feature>
<dbReference type="AlphaFoldDB" id="A0A9I9EAR2"/>
<proteinExistence type="predicted"/>
<name>A0A9I9EAR2_CUCME</name>